<accession>A0AAU8HXX6</accession>
<keyword evidence="1" id="KW-1133">Transmembrane helix</keyword>
<evidence type="ECO:0008006" key="3">
    <source>
        <dbReference type="Google" id="ProtNLM"/>
    </source>
</evidence>
<feature type="transmembrane region" description="Helical" evidence="1">
    <location>
        <begin position="6"/>
        <end position="29"/>
    </location>
</feature>
<evidence type="ECO:0000256" key="1">
    <source>
        <dbReference type="SAM" id="Phobius"/>
    </source>
</evidence>
<proteinExistence type="predicted"/>
<keyword evidence="1" id="KW-0472">Membrane</keyword>
<sequence length="35" mass="4005">MTWFFLILMLIGCLLVTLSVLGFIVVFLIELVMES</sequence>
<organism evidence="2">
    <name type="scientific">Rhizobium phage LG08</name>
    <dbReference type="NCBI Taxonomy" id="3129229"/>
    <lineage>
        <taxon>Viruses</taxon>
        <taxon>Duplodnaviria</taxon>
        <taxon>Heunggongvirae</taxon>
        <taxon>Uroviricota</taxon>
        <taxon>Caudoviricetes</taxon>
    </lineage>
</organism>
<evidence type="ECO:0000313" key="2">
    <source>
        <dbReference type="EMBL" id="XCI77473.1"/>
    </source>
</evidence>
<gene>
    <name evidence="2" type="ORF">LDCGVIBL_CDS0115</name>
</gene>
<reference evidence="2" key="1">
    <citation type="submission" date="2024-03" db="EMBL/GenBank/DDBJ databases">
        <authorList>
            <person name="Chantapakul B."/>
            <person name="Wang S."/>
        </authorList>
    </citation>
    <scope>NUCLEOTIDE SEQUENCE</scope>
</reference>
<protein>
    <recommendedName>
        <fullName evidence="3">NADH dehydrogenase subunit 1</fullName>
    </recommendedName>
</protein>
<dbReference type="EMBL" id="PP429226">
    <property type="protein sequence ID" value="XCI77473.1"/>
    <property type="molecule type" value="Genomic_DNA"/>
</dbReference>
<name>A0AAU8HXX6_9CAUD</name>
<keyword evidence="1" id="KW-0812">Transmembrane</keyword>